<feature type="non-terminal residue" evidence="1">
    <location>
        <position position="83"/>
    </location>
</feature>
<accession>A0A1A6GWS2</accession>
<dbReference type="EMBL" id="LZPO01066900">
    <property type="protein sequence ID" value="OBS69797.1"/>
    <property type="molecule type" value="Genomic_DNA"/>
</dbReference>
<evidence type="ECO:0000313" key="1">
    <source>
        <dbReference type="EMBL" id="OBS69797.1"/>
    </source>
</evidence>
<protein>
    <submittedName>
        <fullName evidence="1">Uncharacterized protein</fullName>
    </submittedName>
</protein>
<organism evidence="1 2">
    <name type="scientific">Neotoma lepida</name>
    <name type="common">Desert woodrat</name>
    <dbReference type="NCBI Taxonomy" id="56216"/>
    <lineage>
        <taxon>Eukaryota</taxon>
        <taxon>Metazoa</taxon>
        <taxon>Chordata</taxon>
        <taxon>Craniata</taxon>
        <taxon>Vertebrata</taxon>
        <taxon>Euteleostomi</taxon>
        <taxon>Mammalia</taxon>
        <taxon>Eutheria</taxon>
        <taxon>Euarchontoglires</taxon>
        <taxon>Glires</taxon>
        <taxon>Rodentia</taxon>
        <taxon>Myomorpha</taxon>
        <taxon>Muroidea</taxon>
        <taxon>Cricetidae</taxon>
        <taxon>Neotominae</taxon>
        <taxon>Neotoma</taxon>
    </lineage>
</organism>
<comment type="caution">
    <text evidence="1">The sequence shown here is derived from an EMBL/GenBank/DDBJ whole genome shotgun (WGS) entry which is preliminary data.</text>
</comment>
<proteinExistence type="predicted"/>
<gene>
    <name evidence="1" type="ORF">A6R68_01660</name>
</gene>
<dbReference type="Proteomes" id="UP000092124">
    <property type="component" value="Unassembled WGS sequence"/>
</dbReference>
<keyword evidence="2" id="KW-1185">Reference proteome</keyword>
<reference evidence="1 2" key="1">
    <citation type="submission" date="2016-06" db="EMBL/GenBank/DDBJ databases">
        <title>The Draft Genome Sequence and Annotation of the Desert Woodrat Neotoma lepida.</title>
        <authorList>
            <person name="Campbell M."/>
            <person name="Oakeson K.F."/>
            <person name="Yandell M."/>
            <person name="Halpert J.R."/>
            <person name="Dearing D."/>
        </authorList>
    </citation>
    <scope>NUCLEOTIDE SEQUENCE [LARGE SCALE GENOMIC DNA]</scope>
    <source>
        <strain evidence="1">417</strain>
        <tissue evidence="1">Liver</tissue>
    </source>
</reference>
<name>A0A1A6GWS2_NEOLE</name>
<evidence type="ECO:0000313" key="2">
    <source>
        <dbReference type="Proteomes" id="UP000092124"/>
    </source>
</evidence>
<sequence length="83" mass="9112">MAGNKRQLVPAGRLHCPLALTFTPWAQAAKSLPGKLPPTTRFSTIREKRYVGHVCYKSCDGGDAHKPGLLVCFILSILGPWYC</sequence>
<dbReference type="AlphaFoldDB" id="A0A1A6GWS2"/>